<dbReference type="KEGG" id="mlr:MELLADRAFT_89750"/>
<dbReference type="Proteomes" id="UP000001072">
    <property type="component" value="Unassembled WGS sequence"/>
</dbReference>
<accession>F4RUH2</accession>
<organism evidence="2">
    <name type="scientific">Melampsora larici-populina (strain 98AG31 / pathotype 3-4-7)</name>
    <name type="common">Poplar leaf rust fungus</name>
    <dbReference type="NCBI Taxonomy" id="747676"/>
    <lineage>
        <taxon>Eukaryota</taxon>
        <taxon>Fungi</taxon>
        <taxon>Dikarya</taxon>
        <taxon>Basidiomycota</taxon>
        <taxon>Pucciniomycotina</taxon>
        <taxon>Pucciniomycetes</taxon>
        <taxon>Pucciniales</taxon>
        <taxon>Melampsoraceae</taxon>
        <taxon>Melampsora</taxon>
    </lineage>
</organism>
<dbReference type="GeneID" id="18935312"/>
<evidence type="ECO:0000313" key="1">
    <source>
        <dbReference type="EMBL" id="EGG03998.1"/>
    </source>
</evidence>
<protein>
    <submittedName>
        <fullName evidence="1">Uncharacterized protein</fullName>
    </submittedName>
</protein>
<name>F4RUH2_MELLP</name>
<reference evidence="2" key="1">
    <citation type="journal article" date="2011" name="Proc. Natl. Acad. Sci. U.S.A.">
        <title>Obligate biotrophy features unraveled by the genomic analysis of rust fungi.</title>
        <authorList>
            <person name="Duplessis S."/>
            <person name="Cuomo C.A."/>
            <person name="Lin Y.-C."/>
            <person name="Aerts A."/>
            <person name="Tisserant E."/>
            <person name="Veneault-Fourrey C."/>
            <person name="Joly D.L."/>
            <person name="Hacquard S."/>
            <person name="Amselem J."/>
            <person name="Cantarel B.L."/>
            <person name="Chiu R."/>
            <person name="Coutinho P.M."/>
            <person name="Feau N."/>
            <person name="Field M."/>
            <person name="Frey P."/>
            <person name="Gelhaye E."/>
            <person name="Goldberg J."/>
            <person name="Grabherr M.G."/>
            <person name="Kodira C.D."/>
            <person name="Kohler A."/>
            <person name="Kuees U."/>
            <person name="Lindquist E.A."/>
            <person name="Lucas S.M."/>
            <person name="Mago R."/>
            <person name="Mauceli E."/>
            <person name="Morin E."/>
            <person name="Murat C."/>
            <person name="Pangilinan J.L."/>
            <person name="Park R."/>
            <person name="Pearson M."/>
            <person name="Quesneville H."/>
            <person name="Rouhier N."/>
            <person name="Sakthikumar S."/>
            <person name="Salamov A.A."/>
            <person name="Schmutz J."/>
            <person name="Selles B."/>
            <person name="Shapiro H."/>
            <person name="Tanguay P."/>
            <person name="Tuskan G.A."/>
            <person name="Henrissat B."/>
            <person name="Van de Peer Y."/>
            <person name="Rouze P."/>
            <person name="Ellis J.G."/>
            <person name="Dodds P.N."/>
            <person name="Schein J.E."/>
            <person name="Zhong S."/>
            <person name="Hamelin R.C."/>
            <person name="Grigoriev I.V."/>
            <person name="Szabo L.J."/>
            <person name="Martin F."/>
        </authorList>
    </citation>
    <scope>NUCLEOTIDE SEQUENCE [LARGE SCALE GENOMIC DNA]</scope>
    <source>
        <strain evidence="2">98AG31 / pathotype 3-4-7</strain>
    </source>
</reference>
<dbReference type="EMBL" id="GL883121">
    <property type="protein sequence ID" value="EGG03998.1"/>
    <property type="molecule type" value="Genomic_DNA"/>
</dbReference>
<dbReference type="RefSeq" id="XP_007412791.1">
    <property type="nucleotide sequence ID" value="XM_007412729.1"/>
</dbReference>
<dbReference type="HOGENOM" id="CLU_2758305_0_0_1"/>
<sequence length="70" mass="7742">MSVRLETQSCAPHVILDTIRNQRNQSTTAIGIHHAHNLVHRVGQSILYAIGSLQVNTPRTADVSHMFNLA</sequence>
<proteinExistence type="predicted"/>
<dbReference type="InParanoid" id="F4RUH2"/>
<keyword evidence="2" id="KW-1185">Reference proteome</keyword>
<dbReference type="VEuPathDB" id="FungiDB:MELLADRAFT_89750"/>
<gene>
    <name evidence="1" type="ORF">MELLADRAFT_89750</name>
</gene>
<evidence type="ECO:0000313" key="2">
    <source>
        <dbReference type="Proteomes" id="UP000001072"/>
    </source>
</evidence>
<dbReference type="AlphaFoldDB" id="F4RUH2"/>